<evidence type="ECO:0000313" key="3">
    <source>
        <dbReference type="Ensembl" id="ENSKMAP00000001125.1"/>
    </source>
</evidence>
<dbReference type="InterPro" id="IPR050111">
    <property type="entry name" value="C-type_lectin/snaclec_domain"/>
</dbReference>
<protein>
    <recommendedName>
        <fullName evidence="2">C-type lectin domain-containing protein</fullName>
    </recommendedName>
</protein>
<dbReference type="PROSITE" id="PS50041">
    <property type="entry name" value="C_TYPE_LECTIN_2"/>
    <property type="match status" value="1"/>
</dbReference>
<dbReference type="OMA" id="TFICEVM"/>
<dbReference type="InterPro" id="IPR016187">
    <property type="entry name" value="CTDL_fold"/>
</dbReference>
<proteinExistence type="predicted"/>
<reference evidence="3" key="2">
    <citation type="submission" date="2025-09" db="UniProtKB">
        <authorList>
            <consortium name="Ensembl"/>
        </authorList>
    </citation>
    <scope>IDENTIFICATION</scope>
</reference>
<dbReference type="GeneTree" id="ENSGT01030000234575"/>
<dbReference type="PANTHER" id="PTHR22803">
    <property type="entry name" value="MANNOSE, PHOSPHOLIPASE, LECTIN RECEPTOR RELATED"/>
    <property type="match status" value="1"/>
</dbReference>
<organism evidence="3 4">
    <name type="scientific">Kryptolebias marmoratus</name>
    <name type="common">Mangrove killifish</name>
    <name type="synonym">Rivulus marmoratus</name>
    <dbReference type="NCBI Taxonomy" id="37003"/>
    <lineage>
        <taxon>Eukaryota</taxon>
        <taxon>Metazoa</taxon>
        <taxon>Chordata</taxon>
        <taxon>Craniata</taxon>
        <taxon>Vertebrata</taxon>
        <taxon>Euteleostomi</taxon>
        <taxon>Actinopterygii</taxon>
        <taxon>Neopterygii</taxon>
        <taxon>Teleostei</taxon>
        <taxon>Neoteleostei</taxon>
        <taxon>Acanthomorphata</taxon>
        <taxon>Ovalentaria</taxon>
        <taxon>Atherinomorphae</taxon>
        <taxon>Cyprinodontiformes</taxon>
        <taxon>Rivulidae</taxon>
        <taxon>Kryptolebias</taxon>
    </lineage>
</organism>
<dbReference type="SUPFAM" id="SSF56436">
    <property type="entry name" value="C-type lectin-like"/>
    <property type="match status" value="1"/>
</dbReference>
<dbReference type="InterPro" id="IPR016186">
    <property type="entry name" value="C-type_lectin-like/link_sf"/>
</dbReference>
<dbReference type="Gene3D" id="3.10.100.10">
    <property type="entry name" value="Mannose-Binding Protein A, subunit A"/>
    <property type="match status" value="1"/>
</dbReference>
<evidence type="ECO:0000313" key="4">
    <source>
        <dbReference type="Proteomes" id="UP000264800"/>
    </source>
</evidence>
<dbReference type="InterPro" id="IPR018378">
    <property type="entry name" value="C-type_lectin_CS"/>
</dbReference>
<dbReference type="Ensembl" id="ENSKMAT00000001160.1">
    <property type="protein sequence ID" value="ENSKMAP00000001125.1"/>
    <property type="gene ID" value="ENSKMAG00000000886.1"/>
</dbReference>
<dbReference type="SMART" id="SM00034">
    <property type="entry name" value="CLECT"/>
    <property type="match status" value="1"/>
</dbReference>
<keyword evidence="4" id="KW-1185">Reference proteome</keyword>
<keyword evidence="1" id="KW-1015">Disulfide bond</keyword>
<name>A0A3Q2ZEQ7_KRYMA</name>
<feature type="domain" description="C-type lectin" evidence="2">
    <location>
        <begin position="60"/>
        <end position="171"/>
    </location>
</feature>
<dbReference type="Proteomes" id="UP000264800">
    <property type="component" value="Unplaced"/>
</dbReference>
<evidence type="ECO:0000259" key="2">
    <source>
        <dbReference type="PROSITE" id="PS50041"/>
    </source>
</evidence>
<dbReference type="Pfam" id="PF00059">
    <property type="entry name" value="Lectin_C"/>
    <property type="match status" value="1"/>
</dbReference>
<dbReference type="PROSITE" id="PS00615">
    <property type="entry name" value="C_TYPE_LECTIN_1"/>
    <property type="match status" value="1"/>
</dbReference>
<dbReference type="AlphaFoldDB" id="A0A3Q2ZEQ7"/>
<dbReference type="InterPro" id="IPR001304">
    <property type="entry name" value="C-type_lectin-like"/>
</dbReference>
<accession>A0A3Q2ZEQ7</accession>
<sequence>MSMFKKLELQTQAGRNMEESVIISTPSHPPDLTAESTAERSRYETLLQVHVLTDFITSSCFFISAQKSLTETFSSTFTVQDFLVGKLRGLMSHNGDSFWIGLTDSETEGRWLWADGSPLNKSLTFWSGNEPDDWKNENPSGEDCVRMGDKGGAEKCWFDKTCKAAQKSICEKSAETASCVCVKFISPKPERGD</sequence>
<reference evidence="3" key="1">
    <citation type="submission" date="2025-08" db="UniProtKB">
        <authorList>
            <consortium name="Ensembl"/>
        </authorList>
    </citation>
    <scope>IDENTIFICATION</scope>
</reference>
<evidence type="ECO:0000256" key="1">
    <source>
        <dbReference type="ARBA" id="ARBA00023157"/>
    </source>
</evidence>